<evidence type="ECO:0000256" key="1">
    <source>
        <dbReference type="SAM" id="MobiDB-lite"/>
    </source>
</evidence>
<reference evidence="2 3" key="1">
    <citation type="submission" date="2023-11" db="EMBL/GenBank/DDBJ databases">
        <title>Halocaridina rubra genome assembly.</title>
        <authorList>
            <person name="Smith C."/>
        </authorList>
    </citation>
    <scope>NUCLEOTIDE SEQUENCE [LARGE SCALE GENOMIC DNA]</scope>
    <source>
        <strain evidence="2">EP-1</strain>
        <tissue evidence="2">Whole</tissue>
    </source>
</reference>
<keyword evidence="3" id="KW-1185">Reference proteome</keyword>
<comment type="caution">
    <text evidence="2">The sequence shown here is derived from an EMBL/GenBank/DDBJ whole genome shotgun (WGS) entry which is preliminary data.</text>
</comment>
<dbReference type="AlphaFoldDB" id="A0AAN9FU64"/>
<dbReference type="EMBL" id="JAXCGZ010000111">
    <property type="protein sequence ID" value="KAK7086673.1"/>
    <property type="molecule type" value="Genomic_DNA"/>
</dbReference>
<feature type="non-terminal residue" evidence="2">
    <location>
        <position position="1"/>
    </location>
</feature>
<organism evidence="2 3">
    <name type="scientific">Halocaridina rubra</name>
    <name type="common">Hawaiian red shrimp</name>
    <dbReference type="NCBI Taxonomy" id="373956"/>
    <lineage>
        <taxon>Eukaryota</taxon>
        <taxon>Metazoa</taxon>
        <taxon>Ecdysozoa</taxon>
        <taxon>Arthropoda</taxon>
        <taxon>Crustacea</taxon>
        <taxon>Multicrustacea</taxon>
        <taxon>Malacostraca</taxon>
        <taxon>Eumalacostraca</taxon>
        <taxon>Eucarida</taxon>
        <taxon>Decapoda</taxon>
        <taxon>Pleocyemata</taxon>
        <taxon>Caridea</taxon>
        <taxon>Atyoidea</taxon>
        <taxon>Atyidae</taxon>
        <taxon>Halocaridina</taxon>
    </lineage>
</organism>
<feature type="compositionally biased region" description="Basic and acidic residues" evidence="1">
    <location>
        <begin position="40"/>
        <end position="55"/>
    </location>
</feature>
<evidence type="ECO:0000313" key="2">
    <source>
        <dbReference type="EMBL" id="KAK7086673.1"/>
    </source>
</evidence>
<proteinExistence type="predicted"/>
<name>A0AAN9FU64_HALRR</name>
<dbReference type="Proteomes" id="UP001381693">
    <property type="component" value="Unassembled WGS sequence"/>
</dbReference>
<evidence type="ECO:0000313" key="3">
    <source>
        <dbReference type="Proteomes" id="UP001381693"/>
    </source>
</evidence>
<protein>
    <submittedName>
        <fullName evidence="2">Uncharacterized protein</fullName>
    </submittedName>
</protein>
<gene>
    <name evidence="2" type="ORF">SK128_025022</name>
</gene>
<accession>A0AAN9FU64</accession>
<sequence length="55" mass="6357">ESPFASKSEYHVHSEENLTPPAGHKWKVRSPSRVNIQQKKRVDLENAGETRLKRC</sequence>
<feature type="region of interest" description="Disordered" evidence="1">
    <location>
        <begin position="1"/>
        <end position="55"/>
    </location>
</feature>